<evidence type="ECO:0000313" key="3">
    <source>
        <dbReference type="Proteomes" id="UP000886520"/>
    </source>
</evidence>
<dbReference type="Proteomes" id="UP000886520">
    <property type="component" value="Chromosome 25"/>
</dbReference>
<gene>
    <name evidence="2" type="ORF">GOP47_0025741</name>
</gene>
<sequence length="135" mass="14992">MEISSAVQVVVFISLLKDLVACLTMPSWILCLEASSRIVKPHCFNRSFSSLEKAKLVSGLMDTLVTVASFPRRCLPVQQLCLSSPLQLMDYWLLCVDVWRRSALEACVSGAQVGCLKASKAKMAIVKIERCFNSY</sequence>
<dbReference type="OrthoDB" id="6496131at2759"/>
<keyword evidence="3" id="KW-1185">Reference proteome</keyword>
<protein>
    <recommendedName>
        <fullName evidence="4">Secreted protein</fullName>
    </recommendedName>
</protein>
<proteinExistence type="predicted"/>
<keyword evidence="1" id="KW-0732">Signal</keyword>
<evidence type="ECO:0008006" key="4">
    <source>
        <dbReference type="Google" id="ProtNLM"/>
    </source>
</evidence>
<name>A0A9D4Z3U2_ADICA</name>
<organism evidence="2 3">
    <name type="scientific">Adiantum capillus-veneris</name>
    <name type="common">Maidenhair fern</name>
    <dbReference type="NCBI Taxonomy" id="13818"/>
    <lineage>
        <taxon>Eukaryota</taxon>
        <taxon>Viridiplantae</taxon>
        <taxon>Streptophyta</taxon>
        <taxon>Embryophyta</taxon>
        <taxon>Tracheophyta</taxon>
        <taxon>Polypodiopsida</taxon>
        <taxon>Polypodiidae</taxon>
        <taxon>Polypodiales</taxon>
        <taxon>Pteridineae</taxon>
        <taxon>Pteridaceae</taxon>
        <taxon>Vittarioideae</taxon>
        <taxon>Adiantum</taxon>
    </lineage>
</organism>
<comment type="caution">
    <text evidence="2">The sequence shown here is derived from an EMBL/GenBank/DDBJ whole genome shotgun (WGS) entry which is preliminary data.</text>
</comment>
<evidence type="ECO:0000256" key="1">
    <source>
        <dbReference type="SAM" id="SignalP"/>
    </source>
</evidence>
<feature type="chain" id="PRO_5039084407" description="Secreted protein" evidence="1">
    <location>
        <begin position="23"/>
        <end position="135"/>
    </location>
</feature>
<feature type="signal peptide" evidence="1">
    <location>
        <begin position="1"/>
        <end position="22"/>
    </location>
</feature>
<accession>A0A9D4Z3U2</accession>
<evidence type="ECO:0000313" key="2">
    <source>
        <dbReference type="EMBL" id="KAI5059422.1"/>
    </source>
</evidence>
<reference evidence="2" key="1">
    <citation type="submission" date="2021-01" db="EMBL/GenBank/DDBJ databases">
        <title>Adiantum capillus-veneris genome.</title>
        <authorList>
            <person name="Fang Y."/>
            <person name="Liao Q."/>
        </authorList>
    </citation>
    <scope>NUCLEOTIDE SEQUENCE</scope>
    <source>
        <strain evidence="2">H3</strain>
        <tissue evidence="2">Leaf</tissue>
    </source>
</reference>
<dbReference type="EMBL" id="JABFUD020000025">
    <property type="protein sequence ID" value="KAI5059422.1"/>
    <property type="molecule type" value="Genomic_DNA"/>
</dbReference>
<dbReference type="AlphaFoldDB" id="A0A9D4Z3U2"/>